<sequence>MTTEKLSKETEQMLIDFFNTIISAKDLAKTIRRLNYIVALGILRKDETLKLELEKISDGFYWLNEFAEILDPYFEVE</sequence>
<comment type="caution">
    <text evidence="1">The sequence shown here is derived from an EMBL/GenBank/DDBJ whole genome shotgun (WGS) entry which is preliminary data.</text>
</comment>
<evidence type="ECO:0000313" key="2">
    <source>
        <dbReference type="Proteomes" id="UP000214684"/>
    </source>
</evidence>
<name>A0A227PHS7_9FLAO</name>
<protein>
    <submittedName>
        <fullName evidence="1">Uncharacterized protein</fullName>
    </submittedName>
</protein>
<dbReference type="OrthoDB" id="1372875at2"/>
<reference evidence="1 2" key="1">
    <citation type="submission" date="2016-11" db="EMBL/GenBank/DDBJ databases">
        <title>Whole genomes of Flavobacteriaceae.</title>
        <authorList>
            <person name="Stine C."/>
            <person name="Li C."/>
            <person name="Tadesse D."/>
        </authorList>
    </citation>
    <scope>NUCLEOTIDE SEQUENCE [LARGE SCALE GENOMIC DNA]</scope>
    <source>
        <strain evidence="1 2">DSM 24704</strain>
    </source>
</reference>
<dbReference type="AlphaFoldDB" id="A0A227PHS7"/>
<proteinExistence type="predicted"/>
<dbReference type="EMBL" id="MUGS01000002">
    <property type="protein sequence ID" value="OXG09429.1"/>
    <property type="molecule type" value="Genomic_DNA"/>
</dbReference>
<evidence type="ECO:0000313" key="1">
    <source>
        <dbReference type="EMBL" id="OXG09429.1"/>
    </source>
</evidence>
<gene>
    <name evidence="1" type="ORF">B0A64_01340</name>
</gene>
<organism evidence="1 2">
    <name type="scientific">Flavobacterium araucananum</name>
    <dbReference type="NCBI Taxonomy" id="946678"/>
    <lineage>
        <taxon>Bacteria</taxon>
        <taxon>Pseudomonadati</taxon>
        <taxon>Bacteroidota</taxon>
        <taxon>Flavobacteriia</taxon>
        <taxon>Flavobacteriales</taxon>
        <taxon>Flavobacteriaceae</taxon>
        <taxon>Flavobacterium</taxon>
    </lineage>
</organism>
<dbReference type="Proteomes" id="UP000214684">
    <property type="component" value="Unassembled WGS sequence"/>
</dbReference>
<accession>A0A227PHS7</accession>
<dbReference type="RefSeq" id="WP_089477741.1">
    <property type="nucleotide sequence ID" value="NZ_MUGS01000002.1"/>
</dbReference>
<keyword evidence="2" id="KW-1185">Reference proteome</keyword>